<name>D7E795_METEZ</name>
<feature type="transmembrane region" description="Helical" evidence="1">
    <location>
        <begin position="6"/>
        <end position="22"/>
    </location>
</feature>
<keyword evidence="1" id="KW-0472">Membrane</keyword>
<dbReference type="Pfam" id="PF01569">
    <property type="entry name" value="PAP2"/>
    <property type="match status" value="1"/>
</dbReference>
<dbReference type="InterPro" id="IPR000326">
    <property type="entry name" value="PAP2/HPO"/>
</dbReference>
<dbReference type="PANTHER" id="PTHR14969">
    <property type="entry name" value="SPHINGOSINE-1-PHOSPHATE PHOSPHOHYDROLASE"/>
    <property type="match status" value="1"/>
</dbReference>
<dbReference type="KEGG" id="mev:Metev_0951"/>
<accession>D7E795</accession>
<dbReference type="PANTHER" id="PTHR14969:SF13">
    <property type="entry name" value="AT30094P"/>
    <property type="match status" value="1"/>
</dbReference>
<dbReference type="EMBL" id="CP002069">
    <property type="protein sequence ID" value="ADI73844.1"/>
    <property type="molecule type" value="Genomic_DNA"/>
</dbReference>
<dbReference type="InterPro" id="IPR036938">
    <property type="entry name" value="PAP2/HPO_sf"/>
</dbReference>
<dbReference type="Gene3D" id="1.20.144.10">
    <property type="entry name" value="Phosphatidic acid phosphatase type 2/haloperoxidase"/>
    <property type="match status" value="1"/>
</dbReference>
<dbReference type="SUPFAM" id="SSF48317">
    <property type="entry name" value="Acid phosphatase/Vanadium-dependent haloperoxidase"/>
    <property type="match status" value="1"/>
</dbReference>
<sequence>MIFLTWIGYYPLWIILILFLYYQWGKTTAIRYILVLLSVSFIVFSLKAYLMVPRPQDVRIVLEAYGYSMPSAHASLSFASAVFLHPIAGRLKYGLWLLAILISISRISLGVHYPVDIVVGAFIGGFIGYLGYHLRPLSKSNF</sequence>
<dbReference type="GeneID" id="9346580"/>
<proteinExistence type="predicted"/>
<dbReference type="GO" id="GO:0042392">
    <property type="term" value="F:sphingosine-1-phosphate phosphatase activity"/>
    <property type="evidence" value="ECO:0007669"/>
    <property type="project" value="TreeGrafter"/>
</dbReference>
<feature type="transmembrane region" description="Helical" evidence="1">
    <location>
        <begin position="93"/>
        <end position="111"/>
    </location>
</feature>
<dbReference type="SMART" id="SM00014">
    <property type="entry name" value="acidPPc"/>
    <property type="match status" value="1"/>
</dbReference>
<protein>
    <submittedName>
        <fullName evidence="3">Phosphoesterase PA-phosphatase related protein</fullName>
    </submittedName>
</protein>
<reference evidence="3 4" key="1">
    <citation type="submission" date="2010-06" db="EMBL/GenBank/DDBJ databases">
        <title>Complete sequence chromosome of Methanohalobium evestigatum Z-7303.</title>
        <authorList>
            <consortium name="US DOE Joint Genome Institute"/>
            <person name="Lucas S."/>
            <person name="Copeland A."/>
            <person name="Lapidus A."/>
            <person name="Cheng J.-F."/>
            <person name="Bruce D."/>
            <person name="Goodwin L."/>
            <person name="Pitluck S."/>
            <person name="Saunders E."/>
            <person name="Detter J.C."/>
            <person name="Han C."/>
            <person name="Tapia R."/>
            <person name="Land M."/>
            <person name="Hauser L."/>
            <person name="Kyrpides N."/>
            <person name="Mikhailova N."/>
            <person name="Sieprawska-Lupa M."/>
            <person name="Whitman W.B."/>
            <person name="Anderson I."/>
            <person name="Woyke T."/>
        </authorList>
    </citation>
    <scope>NUCLEOTIDE SEQUENCE [LARGE SCALE GENOMIC DNA]</scope>
    <source>
        <strain evidence="4">ATCC BAA-1072 / DSM 3721 / NBRC 107634 / OCM 161 / Z-7303</strain>
    </source>
</reference>
<keyword evidence="1" id="KW-1133">Transmembrane helix</keyword>
<dbReference type="Proteomes" id="UP000000391">
    <property type="component" value="Chromosome"/>
</dbReference>
<feature type="transmembrane region" description="Helical" evidence="1">
    <location>
        <begin position="29"/>
        <end position="52"/>
    </location>
</feature>
<dbReference type="STRING" id="644295.Metev_0951"/>
<feature type="domain" description="Phosphatidic acid phosphatase type 2/haloperoxidase" evidence="2">
    <location>
        <begin position="30"/>
        <end position="132"/>
    </location>
</feature>
<feature type="transmembrane region" description="Helical" evidence="1">
    <location>
        <begin position="117"/>
        <end position="134"/>
    </location>
</feature>
<evidence type="ECO:0000313" key="4">
    <source>
        <dbReference type="Proteomes" id="UP000000391"/>
    </source>
</evidence>
<keyword evidence="1" id="KW-0812">Transmembrane</keyword>
<gene>
    <name evidence="3" type="ordered locus">Metev_0951</name>
</gene>
<evidence type="ECO:0000259" key="2">
    <source>
        <dbReference type="SMART" id="SM00014"/>
    </source>
</evidence>
<organism evidence="3 4">
    <name type="scientific">Methanohalobium evestigatum (strain ATCC BAA-1072 / DSM 3721 / NBRC 107634 / OCM 161 / Z-7303)</name>
    <dbReference type="NCBI Taxonomy" id="644295"/>
    <lineage>
        <taxon>Archaea</taxon>
        <taxon>Methanobacteriati</taxon>
        <taxon>Methanobacteriota</taxon>
        <taxon>Stenosarchaea group</taxon>
        <taxon>Methanomicrobia</taxon>
        <taxon>Methanosarcinales</taxon>
        <taxon>Methanosarcinaceae</taxon>
        <taxon>Methanohalobium</taxon>
    </lineage>
</organism>
<evidence type="ECO:0000256" key="1">
    <source>
        <dbReference type="SAM" id="Phobius"/>
    </source>
</evidence>
<keyword evidence="4" id="KW-1185">Reference proteome</keyword>
<dbReference type="HOGENOM" id="CLU_072573_10_3_2"/>
<evidence type="ECO:0000313" key="3">
    <source>
        <dbReference type="EMBL" id="ADI73844.1"/>
    </source>
</evidence>
<dbReference type="AlphaFoldDB" id="D7E795"/>
<dbReference type="RefSeq" id="WP_013194412.1">
    <property type="nucleotide sequence ID" value="NC_014253.1"/>
</dbReference>